<dbReference type="AlphaFoldDB" id="X1Q3L6"/>
<name>X1Q3L6_9ZZZZ</name>
<dbReference type="InterPro" id="IPR013022">
    <property type="entry name" value="Xyl_isomerase-like_TIM-brl"/>
</dbReference>
<dbReference type="EMBL" id="BARV01034667">
    <property type="protein sequence ID" value="GAI49346.1"/>
    <property type="molecule type" value="Genomic_DNA"/>
</dbReference>
<organism evidence="2">
    <name type="scientific">marine sediment metagenome</name>
    <dbReference type="NCBI Taxonomy" id="412755"/>
    <lineage>
        <taxon>unclassified sequences</taxon>
        <taxon>metagenomes</taxon>
        <taxon>ecological metagenomes</taxon>
    </lineage>
</organism>
<protein>
    <recommendedName>
        <fullName evidence="1">Xylose isomerase-like TIM barrel domain-containing protein</fullName>
    </recommendedName>
</protein>
<feature type="non-terminal residue" evidence="2">
    <location>
        <position position="241"/>
    </location>
</feature>
<dbReference type="Pfam" id="PF01261">
    <property type="entry name" value="AP_endonuc_2"/>
    <property type="match status" value="1"/>
</dbReference>
<sequence>GGFVGKAHCDPAALLKNHDAVREFKETAEKNELKISALASHGNPLHPQKEISDEHTKDLEASIELASMIGVGVINCFAGCPGAGEDAKYPNWITCPWPTYFEEAVKWQWEKKVIPFWKKMAKKAKKVGIKFGLEMHPGDVVYNTEALLKLREEVGAEEISCNFDPSHLFWQGMDPIVSMRYLGNAIVHVHAKDSRINSSVVDFRGVNDWKHYRELAKRAWTFRTVGYGHGAEFWNNFVSTL</sequence>
<dbReference type="PANTHER" id="PTHR12110:SF21">
    <property type="entry name" value="XYLOSE ISOMERASE-LIKE TIM BARREL DOMAIN-CONTAINING PROTEIN"/>
    <property type="match status" value="1"/>
</dbReference>
<dbReference type="InterPro" id="IPR036237">
    <property type="entry name" value="Xyl_isomerase-like_sf"/>
</dbReference>
<comment type="caution">
    <text evidence="2">The sequence shown here is derived from an EMBL/GenBank/DDBJ whole genome shotgun (WGS) entry which is preliminary data.</text>
</comment>
<dbReference type="SUPFAM" id="SSF51658">
    <property type="entry name" value="Xylose isomerase-like"/>
    <property type="match status" value="1"/>
</dbReference>
<gene>
    <name evidence="2" type="ORF">S06H3_54232</name>
</gene>
<evidence type="ECO:0000313" key="2">
    <source>
        <dbReference type="EMBL" id="GAI49346.1"/>
    </source>
</evidence>
<evidence type="ECO:0000259" key="1">
    <source>
        <dbReference type="Pfam" id="PF01261"/>
    </source>
</evidence>
<feature type="non-terminal residue" evidence="2">
    <location>
        <position position="1"/>
    </location>
</feature>
<dbReference type="PANTHER" id="PTHR12110">
    <property type="entry name" value="HYDROXYPYRUVATE ISOMERASE"/>
    <property type="match status" value="1"/>
</dbReference>
<proteinExistence type="predicted"/>
<reference evidence="2" key="1">
    <citation type="journal article" date="2014" name="Front. Microbiol.">
        <title>High frequency of phylogenetically diverse reductive dehalogenase-homologous genes in deep subseafloor sedimentary metagenomes.</title>
        <authorList>
            <person name="Kawai M."/>
            <person name="Futagami T."/>
            <person name="Toyoda A."/>
            <person name="Takaki Y."/>
            <person name="Nishi S."/>
            <person name="Hori S."/>
            <person name="Arai W."/>
            <person name="Tsubouchi T."/>
            <person name="Morono Y."/>
            <person name="Uchiyama I."/>
            <person name="Ito T."/>
            <person name="Fujiyama A."/>
            <person name="Inagaki F."/>
            <person name="Takami H."/>
        </authorList>
    </citation>
    <scope>NUCLEOTIDE SEQUENCE</scope>
    <source>
        <strain evidence="2">Expedition CK06-06</strain>
    </source>
</reference>
<accession>X1Q3L6</accession>
<dbReference type="Gene3D" id="3.20.20.150">
    <property type="entry name" value="Divalent-metal-dependent TIM barrel enzymes"/>
    <property type="match status" value="1"/>
</dbReference>
<dbReference type="InterPro" id="IPR050312">
    <property type="entry name" value="IolE/XylAMocC-like"/>
</dbReference>
<feature type="domain" description="Xylose isomerase-like TIM barrel" evidence="1">
    <location>
        <begin position="19"/>
        <end position="215"/>
    </location>
</feature>